<dbReference type="AlphaFoldDB" id="A0A0A8XVN0"/>
<accession>A0A0A8XVN0</accession>
<name>A0A0A8XVN0_ARUDO</name>
<evidence type="ECO:0000313" key="1">
    <source>
        <dbReference type="EMBL" id="JAD18039.1"/>
    </source>
</evidence>
<organism evidence="1">
    <name type="scientific">Arundo donax</name>
    <name type="common">Giant reed</name>
    <name type="synonym">Donax arundinaceus</name>
    <dbReference type="NCBI Taxonomy" id="35708"/>
    <lineage>
        <taxon>Eukaryota</taxon>
        <taxon>Viridiplantae</taxon>
        <taxon>Streptophyta</taxon>
        <taxon>Embryophyta</taxon>
        <taxon>Tracheophyta</taxon>
        <taxon>Spermatophyta</taxon>
        <taxon>Magnoliopsida</taxon>
        <taxon>Liliopsida</taxon>
        <taxon>Poales</taxon>
        <taxon>Poaceae</taxon>
        <taxon>PACMAD clade</taxon>
        <taxon>Arundinoideae</taxon>
        <taxon>Arundineae</taxon>
        <taxon>Arundo</taxon>
    </lineage>
</organism>
<reference evidence="1" key="2">
    <citation type="journal article" date="2015" name="Data Brief">
        <title>Shoot transcriptome of the giant reed, Arundo donax.</title>
        <authorList>
            <person name="Barrero R.A."/>
            <person name="Guerrero F.D."/>
            <person name="Moolhuijzen P."/>
            <person name="Goolsby J.A."/>
            <person name="Tidwell J."/>
            <person name="Bellgard S.E."/>
            <person name="Bellgard M.I."/>
        </authorList>
    </citation>
    <scope>NUCLEOTIDE SEQUENCE</scope>
    <source>
        <tissue evidence="1">Shoot tissue taken approximately 20 cm above the soil surface</tissue>
    </source>
</reference>
<dbReference type="EMBL" id="GBRH01279856">
    <property type="protein sequence ID" value="JAD18039.1"/>
    <property type="molecule type" value="Transcribed_RNA"/>
</dbReference>
<sequence length="40" mass="4685">MMILYRYGHKMITQKDNFFVVLHDCSNDFAGKILSRNACC</sequence>
<proteinExistence type="predicted"/>
<reference evidence="1" key="1">
    <citation type="submission" date="2014-09" db="EMBL/GenBank/DDBJ databases">
        <authorList>
            <person name="Magalhaes I.L.F."/>
            <person name="Oliveira U."/>
            <person name="Santos F.R."/>
            <person name="Vidigal T.H.D.A."/>
            <person name="Brescovit A.D."/>
            <person name="Santos A.J."/>
        </authorList>
    </citation>
    <scope>NUCLEOTIDE SEQUENCE</scope>
    <source>
        <tissue evidence="1">Shoot tissue taken approximately 20 cm above the soil surface</tissue>
    </source>
</reference>
<protein>
    <submittedName>
        <fullName evidence="1">Uncharacterized protein</fullName>
    </submittedName>
</protein>